<dbReference type="AlphaFoldDB" id="A0A644ZZK9"/>
<accession>A0A644ZZK9</accession>
<gene>
    <name evidence="1" type="ORF">SDC9_93110</name>
</gene>
<organism evidence="1">
    <name type="scientific">bioreactor metagenome</name>
    <dbReference type="NCBI Taxonomy" id="1076179"/>
    <lineage>
        <taxon>unclassified sequences</taxon>
        <taxon>metagenomes</taxon>
        <taxon>ecological metagenomes</taxon>
    </lineage>
</organism>
<proteinExistence type="predicted"/>
<comment type="caution">
    <text evidence="1">The sequence shown here is derived from an EMBL/GenBank/DDBJ whole genome shotgun (WGS) entry which is preliminary data.</text>
</comment>
<protein>
    <submittedName>
        <fullName evidence="1">Uncharacterized protein</fullName>
    </submittedName>
</protein>
<reference evidence="1" key="1">
    <citation type="submission" date="2019-08" db="EMBL/GenBank/DDBJ databases">
        <authorList>
            <person name="Kucharzyk K."/>
            <person name="Murdoch R.W."/>
            <person name="Higgins S."/>
            <person name="Loffler F."/>
        </authorList>
    </citation>
    <scope>NUCLEOTIDE SEQUENCE</scope>
</reference>
<dbReference type="EMBL" id="VSSQ01011268">
    <property type="protein sequence ID" value="MPM46410.1"/>
    <property type="molecule type" value="Genomic_DNA"/>
</dbReference>
<evidence type="ECO:0000313" key="1">
    <source>
        <dbReference type="EMBL" id="MPM46410.1"/>
    </source>
</evidence>
<sequence>MCQKYKPKLKFSDYITSEYHNRTSAYMTTNDCDILLEKLKDGWSYVPIKNGFWLRCPDISVVDIADPFKVKKNNSIEYFALFNYIRDLKERNLLYKKIDNIKK</sequence>
<name>A0A644ZZK9_9ZZZZ</name>